<comment type="similarity">
    <text evidence="12">Belongs to the dus family.</text>
</comment>
<dbReference type="SUPFAM" id="SSF51395">
    <property type="entry name" value="FMN-linked oxidoreductases"/>
    <property type="match status" value="1"/>
</dbReference>
<evidence type="ECO:0000256" key="4">
    <source>
        <dbReference type="ARBA" id="ARBA00022630"/>
    </source>
</evidence>
<evidence type="ECO:0000256" key="11">
    <source>
        <dbReference type="ARBA" id="ARBA00048802"/>
    </source>
</evidence>
<keyword evidence="7" id="KW-0521">NADP</keyword>
<organism evidence="14 15">
    <name type="scientific">Sulfurimonas diazotrophicus</name>
    <dbReference type="NCBI Taxonomy" id="3131939"/>
    <lineage>
        <taxon>Bacteria</taxon>
        <taxon>Pseudomonadati</taxon>
        <taxon>Campylobacterota</taxon>
        <taxon>Epsilonproteobacteria</taxon>
        <taxon>Campylobacterales</taxon>
        <taxon>Sulfurimonadaceae</taxon>
        <taxon>Sulfurimonas</taxon>
    </lineage>
</organism>
<evidence type="ECO:0000256" key="6">
    <source>
        <dbReference type="ARBA" id="ARBA00022694"/>
    </source>
</evidence>
<dbReference type="InterPro" id="IPR004652">
    <property type="entry name" value="DusB-like"/>
</dbReference>
<evidence type="ECO:0000256" key="5">
    <source>
        <dbReference type="ARBA" id="ARBA00022643"/>
    </source>
</evidence>
<keyword evidence="9 12" id="KW-0560">Oxidoreductase</keyword>
<dbReference type="InterPro" id="IPR013785">
    <property type="entry name" value="Aldolase_TIM"/>
</dbReference>
<keyword evidence="8" id="KW-0694">RNA-binding</keyword>
<accession>A0ABZ3HE79</accession>
<comment type="catalytic activity">
    <reaction evidence="10">
        <text>a 5,6-dihydrouridine in tRNA + NADP(+) = a uridine in tRNA + NADPH + H(+)</text>
        <dbReference type="Rhea" id="RHEA:23624"/>
        <dbReference type="Rhea" id="RHEA-COMP:13339"/>
        <dbReference type="Rhea" id="RHEA-COMP:13887"/>
        <dbReference type="ChEBI" id="CHEBI:15378"/>
        <dbReference type="ChEBI" id="CHEBI:57783"/>
        <dbReference type="ChEBI" id="CHEBI:58349"/>
        <dbReference type="ChEBI" id="CHEBI:65315"/>
        <dbReference type="ChEBI" id="CHEBI:74443"/>
    </reaction>
</comment>
<dbReference type="EC" id="1.3.1.-" evidence="12"/>
<evidence type="ECO:0000256" key="1">
    <source>
        <dbReference type="ARBA" id="ARBA00001917"/>
    </source>
</evidence>
<protein>
    <recommendedName>
        <fullName evidence="12">tRNA-dihydrouridine synthase</fullName>
        <ecNumber evidence="12">1.3.1.-</ecNumber>
    </recommendedName>
</protein>
<dbReference type="Pfam" id="PF01207">
    <property type="entry name" value="Dus"/>
    <property type="match status" value="1"/>
</dbReference>
<dbReference type="InterPro" id="IPR018517">
    <property type="entry name" value="tRNA_hU_synthase_CS"/>
</dbReference>
<keyword evidence="15" id="KW-1185">Reference proteome</keyword>
<evidence type="ECO:0000256" key="2">
    <source>
        <dbReference type="ARBA" id="ARBA00002790"/>
    </source>
</evidence>
<evidence type="ECO:0000313" key="14">
    <source>
        <dbReference type="EMBL" id="XAU16165.1"/>
    </source>
</evidence>
<dbReference type="Proteomes" id="UP001447842">
    <property type="component" value="Chromosome"/>
</dbReference>
<dbReference type="EMBL" id="CP147920">
    <property type="protein sequence ID" value="XAU16165.1"/>
    <property type="molecule type" value="Genomic_DNA"/>
</dbReference>
<dbReference type="NCBIfam" id="TIGR00737">
    <property type="entry name" value="nifR3_yhdG"/>
    <property type="match status" value="1"/>
</dbReference>
<dbReference type="InterPro" id="IPR035587">
    <property type="entry name" value="DUS-like_FMN-bd"/>
</dbReference>
<dbReference type="RefSeq" id="WP_345973555.1">
    <property type="nucleotide sequence ID" value="NZ_CP147920.1"/>
</dbReference>
<dbReference type="PROSITE" id="PS01136">
    <property type="entry name" value="UPF0034"/>
    <property type="match status" value="1"/>
</dbReference>
<dbReference type="CDD" id="cd02801">
    <property type="entry name" value="DUS_like_FMN"/>
    <property type="match status" value="1"/>
</dbReference>
<evidence type="ECO:0000259" key="13">
    <source>
        <dbReference type="Pfam" id="PF01207"/>
    </source>
</evidence>
<reference evidence="14 15" key="1">
    <citation type="submission" date="2024-03" db="EMBL/GenBank/DDBJ databases">
        <title>Sulfurimonas sp. HSL3-1.</title>
        <authorList>
            <person name="Wang S."/>
        </authorList>
    </citation>
    <scope>NUCLEOTIDE SEQUENCE [LARGE SCALE GENOMIC DNA]</scope>
    <source>
        <strain evidence="14 15">HSL3-1</strain>
    </source>
</reference>
<evidence type="ECO:0000256" key="10">
    <source>
        <dbReference type="ARBA" id="ARBA00048205"/>
    </source>
</evidence>
<dbReference type="PANTHER" id="PTHR45846:SF1">
    <property type="entry name" value="TRNA-DIHYDROURIDINE(47) SYNTHASE [NAD(P)(+)]-LIKE"/>
    <property type="match status" value="1"/>
</dbReference>
<keyword evidence="6 12" id="KW-0819">tRNA processing</keyword>
<name>A0ABZ3HE79_9BACT</name>
<evidence type="ECO:0000256" key="7">
    <source>
        <dbReference type="ARBA" id="ARBA00022857"/>
    </source>
</evidence>
<keyword evidence="5 12" id="KW-0288">FMN</keyword>
<comment type="function">
    <text evidence="2 12">Catalyzes the synthesis of 5,6-dihydrouridine (D), a modified base found in the D-loop of most tRNAs, via the reduction of the C5-C6 double bond in target uridines.</text>
</comment>
<keyword evidence="4 12" id="KW-0285">Flavoprotein</keyword>
<dbReference type="InterPro" id="IPR024036">
    <property type="entry name" value="tRNA-dHydroUridine_Synthase_C"/>
</dbReference>
<dbReference type="InterPro" id="IPR001269">
    <property type="entry name" value="DUS_fam"/>
</dbReference>
<evidence type="ECO:0000256" key="3">
    <source>
        <dbReference type="ARBA" id="ARBA00022555"/>
    </source>
</evidence>
<comment type="cofactor">
    <cofactor evidence="1 12">
        <name>FMN</name>
        <dbReference type="ChEBI" id="CHEBI:58210"/>
    </cofactor>
</comment>
<evidence type="ECO:0000256" key="8">
    <source>
        <dbReference type="ARBA" id="ARBA00022884"/>
    </source>
</evidence>
<dbReference type="Gene3D" id="3.20.20.70">
    <property type="entry name" value="Aldolase class I"/>
    <property type="match status" value="1"/>
</dbReference>
<dbReference type="PIRSF" id="PIRSF006621">
    <property type="entry name" value="Dus"/>
    <property type="match status" value="1"/>
</dbReference>
<dbReference type="PANTHER" id="PTHR45846">
    <property type="entry name" value="TRNA-DIHYDROURIDINE(47) SYNTHASE [NAD(P)(+)]-LIKE"/>
    <property type="match status" value="1"/>
</dbReference>
<feature type="domain" description="DUS-like FMN-binding" evidence="13">
    <location>
        <begin position="16"/>
        <end position="304"/>
    </location>
</feature>
<evidence type="ECO:0000313" key="15">
    <source>
        <dbReference type="Proteomes" id="UP001447842"/>
    </source>
</evidence>
<sequence>MILKDILDFSKPLYVLAPLAGYTDLPFRSVVKKFGADLTVSEMLSSNALAYGSQKTLKMLERSPNEDPYSVQIAGADTEIVRRAVEILNEQDDIDIIDLNCGCPVPKVVSHGSGSSLLKDLPQMGRIIETIKQTSNKPLTSVKIRLGFAEKNHLEIAKIVEESGADFLAVHGRTRAGKFKAEVDYDAIAEIKQAVSIPVIANGDIDSYEKAQWVLEHTKADGVMIGRGAVGAPWIFHQLKTGSATIDPMIRYEIIMEHYDRMIEFYGARGVPMFRKHIHTYSKGYAGASALRNDVNRIDDVATFRSLIDGFFKESRYVGETTEASSIACAYE</sequence>
<keyword evidence="3" id="KW-0820">tRNA-binding</keyword>
<proteinExistence type="inferred from homology"/>
<evidence type="ECO:0000256" key="12">
    <source>
        <dbReference type="PIRNR" id="PIRNR006621"/>
    </source>
</evidence>
<dbReference type="Gene3D" id="1.10.1200.80">
    <property type="entry name" value="Putative flavin oxidoreducatase, domain 2"/>
    <property type="match status" value="1"/>
</dbReference>
<gene>
    <name evidence="14" type="primary">dusB</name>
    <name evidence="14" type="ORF">WCY31_05505</name>
</gene>
<comment type="catalytic activity">
    <reaction evidence="11">
        <text>a 5,6-dihydrouridine in tRNA + NAD(+) = a uridine in tRNA + NADH + H(+)</text>
        <dbReference type="Rhea" id="RHEA:54452"/>
        <dbReference type="Rhea" id="RHEA-COMP:13339"/>
        <dbReference type="Rhea" id="RHEA-COMP:13887"/>
        <dbReference type="ChEBI" id="CHEBI:15378"/>
        <dbReference type="ChEBI" id="CHEBI:57540"/>
        <dbReference type="ChEBI" id="CHEBI:57945"/>
        <dbReference type="ChEBI" id="CHEBI:65315"/>
        <dbReference type="ChEBI" id="CHEBI:74443"/>
    </reaction>
</comment>
<evidence type="ECO:0000256" key="9">
    <source>
        <dbReference type="ARBA" id="ARBA00023002"/>
    </source>
</evidence>
<dbReference type="GO" id="GO:0016491">
    <property type="term" value="F:oxidoreductase activity"/>
    <property type="evidence" value="ECO:0007669"/>
    <property type="project" value="UniProtKB-KW"/>
</dbReference>